<proteinExistence type="predicted"/>
<dbReference type="EMBL" id="JAYMGO010000015">
    <property type="protein sequence ID" value="KAL1260155.1"/>
    <property type="molecule type" value="Genomic_DNA"/>
</dbReference>
<organism evidence="1 3">
    <name type="scientific">Cirrhinus molitorella</name>
    <name type="common">mud carp</name>
    <dbReference type="NCBI Taxonomy" id="172907"/>
    <lineage>
        <taxon>Eukaryota</taxon>
        <taxon>Metazoa</taxon>
        <taxon>Chordata</taxon>
        <taxon>Craniata</taxon>
        <taxon>Vertebrata</taxon>
        <taxon>Euteleostomi</taxon>
        <taxon>Actinopterygii</taxon>
        <taxon>Neopterygii</taxon>
        <taxon>Teleostei</taxon>
        <taxon>Ostariophysi</taxon>
        <taxon>Cypriniformes</taxon>
        <taxon>Cyprinidae</taxon>
        <taxon>Labeoninae</taxon>
        <taxon>Labeonini</taxon>
        <taxon>Cirrhinus</taxon>
    </lineage>
</organism>
<comment type="caution">
    <text evidence="1">The sequence shown here is derived from an EMBL/GenBank/DDBJ whole genome shotgun (WGS) entry which is preliminary data.</text>
</comment>
<keyword evidence="3" id="KW-1185">Reference proteome</keyword>
<sequence length="104" mass="11785">MLETNQQTAPFGGTLKCRSFPQPTAAAARWALPPWRELAGTRGVQIPRAGQRSRARHGGTYTKIGSIQRRLAWPLRKDDTQIREALHIFGSRYLRSSARWALAW</sequence>
<evidence type="ECO:0000313" key="3">
    <source>
        <dbReference type="Proteomes" id="UP001558613"/>
    </source>
</evidence>
<evidence type="ECO:0000313" key="2">
    <source>
        <dbReference type="EMBL" id="KAL1260155.1"/>
    </source>
</evidence>
<accession>A0ABR3M7Y0</accession>
<gene>
    <name evidence="1" type="ORF">QQF64_007981</name>
    <name evidence="2" type="ORF">QQF64_007982</name>
</gene>
<evidence type="ECO:0000313" key="1">
    <source>
        <dbReference type="EMBL" id="KAL1260154.1"/>
    </source>
</evidence>
<dbReference type="EMBL" id="JAYMGO010000015">
    <property type="protein sequence ID" value="KAL1260154.1"/>
    <property type="molecule type" value="Genomic_DNA"/>
</dbReference>
<protein>
    <submittedName>
        <fullName evidence="1">Uncharacterized protein</fullName>
    </submittedName>
</protein>
<name>A0ABR3M7Y0_9TELE</name>
<dbReference type="Proteomes" id="UP001558613">
    <property type="component" value="Unassembled WGS sequence"/>
</dbReference>
<reference evidence="1 3" key="1">
    <citation type="submission" date="2023-09" db="EMBL/GenBank/DDBJ databases">
        <authorList>
            <person name="Wang M."/>
        </authorList>
    </citation>
    <scope>NUCLEOTIDE SEQUENCE [LARGE SCALE GENOMIC DNA]</scope>
    <source>
        <strain evidence="1">GT-2023</strain>
        <tissue evidence="1">Liver</tissue>
    </source>
</reference>